<name>A0A2W1FYJ7_9PLEO</name>
<evidence type="ECO:0000313" key="2">
    <source>
        <dbReference type="Proteomes" id="UP000245464"/>
    </source>
</evidence>
<organism evidence="1 2">
    <name type="scientific">Pyrenophora tritici-repentis</name>
    <dbReference type="NCBI Taxonomy" id="45151"/>
    <lineage>
        <taxon>Eukaryota</taxon>
        <taxon>Fungi</taxon>
        <taxon>Dikarya</taxon>
        <taxon>Ascomycota</taxon>
        <taxon>Pezizomycotina</taxon>
        <taxon>Dothideomycetes</taxon>
        <taxon>Pleosporomycetidae</taxon>
        <taxon>Pleosporales</taxon>
        <taxon>Pleosporineae</taxon>
        <taxon>Pleosporaceae</taxon>
        <taxon>Pyrenophora</taxon>
    </lineage>
</organism>
<accession>A0A2W1FYJ7</accession>
<protein>
    <submittedName>
        <fullName evidence="1">Uncharacterized protein</fullName>
    </submittedName>
</protein>
<dbReference type="AlphaFoldDB" id="A0A2W1FYJ7"/>
<dbReference type="KEGG" id="ptrr:6343818"/>
<evidence type="ECO:0000313" key="1">
    <source>
        <dbReference type="EMBL" id="KAF7570890.1"/>
    </source>
</evidence>
<dbReference type="RefSeq" id="XP_001935898.1">
    <property type="nucleotide sequence ID" value="XM_001935863.2"/>
</dbReference>
<dbReference type="PANTHER" id="PTHR41390">
    <property type="entry name" value="CHROMOSOME 7, WHOLE GENOME SHOTGUN SEQUENCE"/>
    <property type="match status" value="1"/>
</dbReference>
<sequence>MVKNIYGPNEVARPLDIAKESLLIGGAAAIPGTALGAFFGTLRTRTPVLFAVASGAQWFAIGTTFWAIRTSTLNHTGLRNWWSISRGLPIGPRDDLHPSPSDKVRASVIAGGLTGFSLGFLFRGPQNVIPGTIMFSLFGWAGQHSYDYLDERNSRNLRQKAEATANGEDKRKGTIMYKLSQYKWSPIRALNDDEYENMMQEKLLNIEAQIAVIDDKIEAHRKKAAEIEAQRKMKEMEEQMRASK</sequence>
<dbReference type="PANTHER" id="PTHR41390:SF1">
    <property type="entry name" value="NADH-UBIQUINONE OXIDOREDUCTASE 213 KDA SUBUNIT"/>
    <property type="match status" value="1"/>
</dbReference>
<proteinExistence type="predicted"/>
<dbReference type="EMBL" id="NQIK02000005">
    <property type="protein sequence ID" value="KAF7570890.1"/>
    <property type="molecule type" value="Genomic_DNA"/>
</dbReference>
<reference evidence="1" key="1">
    <citation type="journal article" date="2018" name="BMC Genomics">
        <title>Comparative genomics of the wheat fungal pathogen Pyrenophora tritici-repentis reveals chromosomal variations and genome plasticity.</title>
        <authorList>
            <person name="Moolhuijzen P."/>
            <person name="See P.T."/>
            <person name="Hane J.K."/>
            <person name="Shi G."/>
            <person name="Liu Z."/>
            <person name="Oliver R.P."/>
            <person name="Moffat C.S."/>
        </authorList>
    </citation>
    <scope>NUCLEOTIDE SEQUENCE [LARGE SCALE GENOMIC DNA]</scope>
    <source>
        <strain evidence="1">M4</strain>
    </source>
</reference>
<dbReference type="Proteomes" id="UP000245464">
    <property type="component" value="Chromosome 5"/>
</dbReference>
<dbReference type="OMA" id="SFWWLRS"/>
<gene>
    <name evidence="1" type="ORF">PtrM4_108920</name>
</gene>
<comment type="caution">
    <text evidence="1">The sequence shown here is derived from an EMBL/GenBank/DDBJ whole genome shotgun (WGS) entry which is preliminary data.</text>
</comment>
<dbReference type="GeneID" id="6343818"/>